<dbReference type="RefSeq" id="WP_101185782.1">
    <property type="nucleotide sequence ID" value="NZ_CP031218.1"/>
</dbReference>
<dbReference type="Pfam" id="PF08546">
    <property type="entry name" value="ApbA_C"/>
    <property type="match status" value="1"/>
</dbReference>
<dbReference type="InterPro" id="IPR008927">
    <property type="entry name" value="6-PGluconate_DH-like_C_sf"/>
</dbReference>
<dbReference type="Proteomes" id="UP000233248">
    <property type="component" value="Unassembled WGS sequence"/>
</dbReference>
<evidence type="ECO:0000256" key="1">
    <source>
        <dbReference type="ARBA" id="ARBA00004994"/>
    </source>
</evidence>
<dbReference type="KEGG" id="ahs:AHALO_0272"/>
<evidence type="ECO:0000259" key="11">
    <source>
        <dbReference type="Pfam" id="PF08546"/>
    </source>
</evidence>
<evidence type="ECO:0000313" key="13">
    <source>
        <dbReference type="Proteomes" id="UP000233248"/>
    </source>
</evidence>
<sequence length="319" mass="35929">MNFIVIGAGGVGSFYGVKLLMQGHNVKFVARGENLNYLKQNKLKLTHPDFIFEEYIDVLSIEELDTIDANCIDAVFIATKSMSTDEVSKKLALWSKDAKKLPYFISLQNGVENEKIMTKYFPKQYIIGALTRLIAVHITKLGLVEAVGEVQTVIGSIEKSSHSQEFLDRLKIELDKANTTTILTQDINLELWKKLIINNGVNAICALLEEKSKELINGNKTSTLVYNLMTEAGLASHAAGINIEQKDIDEMFKLMKDFESIVPSMWVDKQNNRDLELDEICGIVIRNCEKQGLDAPYTRAISTILDIQYNKTRKANFQL</sequence>
<feature type="domain" description="Ketopantoate reductase N-terminal" evidence="10">
    <location>
        <begin position="4"/>
        <end position="158"/>
    </location>
</feature>
<accession>A0A2N1IZY6</accession>
<dbReference type="InterPro" id="IPR013752">
    <property type="entry name" value="KPA_reductase"/>
</dbReference>
<dbReference type="EMBL" id="NXIF01000053">
    <property type="protein sequence ID" value="PKI79856.1"/>
    <property type="molecule type" value="Genomic_DNA"/>
</dbReference>
<dbReference type="AlphaFoldDB" id="A0A2N1IZY6"/>
<dbReference type="InterPro" id="IPR036291">
    <property type="entry name" value="NAD(P)-bd_dom_sf"/>
</dbReference>
<dbReference type="EC" id="1.1.1.169" evidence="3 9"/>
<evidence type="ECO:0000256" key="9">
    <source>
        <dbReference type="RuleBase" id="RU362068"/>
    </source>
</evidence>
<dbReference type="Gene3D" id="1.10.1040.10">
    <property type="entry name" value="N-(1-d-carboxylethyl)-l-norvaline Dehydrogenase, domain 2"/>
    <property type="match status" value="1"/>
</dbReference>
<evidence type="ECO:0000256" key="3">
    <source>
        <dbReference type="ARBA" id="ARBA00013014"/>
    </source>
</evidence>
<evidence type="ECO:0000256" key="7">
    <source>
        <dbReference type="ARBA" id="ARBA00032024"/>
    </source>
</evidence>
<keyword evidence="9" id="KW-0566">Pantothenate biosynthesis</keyword>
<name>A0A2N1IZY6_9BACT</name>
<evidence type="ECO:0000256" key="4">
    <source>
        <dbReference type="ARBA" id="ARBA00019465"/>
    </source>
</evidence>
<evidence type="ECO:0000256" key="6">
    <source>
        <dbReference type="ARBA" id="ARBA00023002"/>
    </source>
</evidence>
<dbReference type="NCBIfam" id="TIGR00745">
    <property type="entry name" value="apbA_panE"/>
    <property type="match status" value="1"/>
</dbReference>
<comment type="similarity">
    <text evidence="2 9">Belongs to the ketopantoate reductase family.</text>
</comment>
<evidence type="ECO:0000259" key="10">
    <source>
        <dbReference type="Pfam" id="PF02558"/>
    </source>
</evidence>
<dbReference type="SUPFAM" id="SSF51735">
    <property type="entry name" value="NAD(P)-binding Rossmann-fold domains"/>
    <property type="match status" value="1"/>
</dbReference>
<evidence type="ECO:0000313" key="12">
    <source>
        <dbReference type="EMBL" id="PKI79856.1"/>
    </source>
</evidence>
<dbReference type="InterPro" id="IPR051402">
    <property type="entry name" value="KPR-Related"/>
</dbReference>
<reference evidence="12 13" key="1">
    <citation type="submission" date="2017-09" db="EMBL/GenBank/DDBJ databases">
        <title>Genomics of the genus Arcobacter.</title>
        <authorList>
            <person name="Perez-Cataluna A."/>
            <person name="Figueras M.J."/>
            <person name="Salas-Masso N."/>
        </authorList>
    </citation>
    <scope>NUCLEOTIDE SEQUENCE [LARGE SCALE GENOMIC DNA]</scope>
    <source>
        <strain evidence="12 13">DSM 18005</strain>
    </source>
</reference>
<proteinExistence type="inferred from homology"/>
<dbReference type="UniPathway" id="UPA00028">
    <property type="reaction ID" value="UER00004"/>
</dbReference>
<dbReference type="Pfam" id="PF02558">
    <property type="entry name" value="ApbA"/>
    <property type="match status" value="1"/>
</dbReference>
<dbReference type="PANTHER" id="PTHR21708:SF26">
    <property type="entry name" value="2-DEHYDROPANTOATE 2-REDUCTASE"/>
    <property type="match status" value="1"/>
</dbReference>
<evidence type="ECO:0000256" key="5">
    <source>
        <dbReference type="ARBA" id="ARBA00022857"/>
    </source>
</evidence>
<keyword evidence="5 9" id="KW-0521">NADP</keyword>
<dbReference type="Gene3D" id="3.40.50.720">
    <property type="entry name" value="NAD(P)-binding Rossmann-like Domain"/>
    <property type="match status" value="1"/>
</dbReference>
<dbReference type="GO" id="GO:0008677">
    <property type="term" value="F:2-dehydropantoate 2-reductase activity"/>
    <property type="evidence" value="ECO:0007669"/>
    <property type="project" value="UniProtKB-EC"/>
</dbReference>
<evidence type="ECO:0000256" key="8">
    <source>
        <dbReference type="ARBA" id="ARBA00048793"/>
    </source>
</evidence>
<evidence type="ECO:0000256" key="2">
    <source>
        <dbReference type="ARBA" id="ARBA00007870"/>
    </source>
</evidence>
<comment type="caution">
    <text evidence="12">The sequence shown here is derived from an EMBL/GenBank/DDBJ whole genome shotgun (WGS) entry which is preliminary data.</text>
</comment>
<dbReference type="InterPro" id="IPR013328">
    <property type="entry name" value="6PGD_dom2"/>
</dbReference>
<protein>
    <recommendedName>
        <fullName evidence="4 9">2-dehydropantoate 2-reductase</fullName>
        <ecNumber evidence="3 9">1.1.1.169</ecNumber>
    </recommendedName>
    <alternativeName>
        <fullName evidence="7 9">Ketopantoate reductase</fullName>
    </alternativeName>
</protein>
<dbReference type="PANTHER" id="PTHR21708">
    <property type="entry name" value="PROBABLE 2-DEHYDROPANTOATE 2-REDUCTASE"/>
    <property type="match status" value="1"/>
</dbReference>
<dbReference type="OrthoDB" id="5333395at2"/>
<dbReference type="GO" id="GO:0015940">
    <property type="term" value="P:pantothenate biosynthetic process"/>
    <property type="evidence" value="ECO:0007669"/>
    <property type="project" value="UniProtKB-UniPathway"/>
</dbReference>
<comment type="catalytic activity">
    <reaction evidence="8 9">
        <text>(R)-pantoate + NADP(+) = 2-dehydropantoate + NADPH + H(+)</text>
        <dbReference type="Rhea" id="RHEA:16233"/>
        <dbReference type="ChEBI" id="CHEBI:11561"/>
        <dbReference type="ChEBI" id="CHEBI:15378"/>
        <dbReference type="ChEBI" id="CHEBI:15980"/>
        <dbReference type="ChEBI" id="CHEBI:57783"/>
        <dbReference type="ChEBI" id="CHEBI:58349"/>
        <dbReference type="EC" id="1.1.1.169"/>
    </reaction>
</comment>
<dbReference type="InterPro" id="IPR013332">
    <property type="entry name" value="KPR_N"/>
</dbReference>
<keyword evidence="6 9" id="KW-0560">Oxidoreductase</keyword>
<dbReference type="InterPro" id="IPR003710">
    <property type="entry name" value="ApbA"/>
</dbReference>
<dbReference type="GO" id="GO:0005737">
    <property type="term" value="C:cytoplasm"/>
    <property type="evidence" value="ECO:0007669"/>
    <property type="project" value="TreeGrafter"/>
</dbReference>
<comment type="function">
    <text evidence="9">Catalyzes the NADPH-dependent reduction of ketopantoate into pantoic acid.</text>
</comment>
<organism evidence="12 13">
    <name type="scientific">Malaciobacter halophilus</name>
    <dbReference type="NCBI Taxonomy" id="197482"/>
    <lineage>
        <taxon>Bacteria</taxon>
        <taxon>Pseudomonadati</taxon>
        <taxon>Campylobacterota</taxon>
        <taxon>Epsilonproteobacteria</taxon>
        <taxon>Campylobacterales</taxon>
        <taxon>Arcobacteraceae</taxon>
        <taxon>Malaciobacter</taxon>
    </lineage>
</organism>
<comment type="pathway">
    <text evidence="1 9">Cofactor biosynthesis; (R)-pantothenate biosynthesis; (R)-pantoate from 3-methyl-2-oxobutanoate: step 2/2.</text>
</comment>
<feature type="domain" description="Ketopantoate reductase C-terminal" evidence="11">
    <location>
        <begin position="186"/>
        <end position="305"/>
    </location>
</feature>
<dbReference type="SUPFAM" id="SSF48179">
    <property type="entry name" value="6-phosphogluconate dehydrogenase C-terminal domain-like"/>
    <property type="match status" value="1"/>
</dbReference>
<keyword evidence="13" id="KW-1185">Reference proteome</keyword>
<gene>
    <name evidence="12" type="ORF">CP960_12285</name>
</gene>